<feature type="domain" description="PAS" evidence="4">
    <location>
        <begin position="160"/>
        <end position="213"/>
    </location>
</feature>
<feature type="domain" description="Response regulatory" evidence="3">
    <location>
        <begin position="33"/>
        <end position="148"/>
    </location>
</feature>
<dbReference type="SUPFAM" id="SSF55073">
    <property type="entry name" value="Nucleotide cyclase"/>
    <property type="match status" value="1"/>
</dbReference>
<dbReference type="Pfam" id="PF00563">
    <property type="entry name" value="EAL"/>
    <property type="match status" value="1"/>
</dbReference>
<dbReference type="STRING" id="81479.RA876_07005"/>
<evidence type="ECO:0000259" key="5">
    <source>
        <dbReference type="PROSITE" id="PS50883"/>
    </source>
</evidence>
<dbReference type="InterPro" id="IPR000014">
    <property type="entry name" value="PAS"/>
</dbReference>
<feature type="domain" description="EAL" evidence="5">
    <location>
        <begin position="466"/>
        <end position="718"/>
    </location>
</feature>
<dbReference type="SUPFAM" id="SSF52172">
    <property type="entry name" value="CheY-like"/>
    <property type="match status" value="1"/>
</dbReference>
<sequence length="718" mass="78846">MAQAREDVSCGMLKTSGSSNTGAQRSKTKSPARILIVENEAIVRYDIRLQLEALGYLVAGEACSGEEAVFLTGRLRPDLVLVDIGLGPGMDGIAAAHAIREHQALPVVFLTAYAADDILERAMVAEPYGYILKPFSERELHTVLQMALYKHQVDVREHEQAARNQVILDNLSSGVMTISARGVIESFSMGASAIFGYSAEQVLGQNVSMLMPEIQRSRHHGYLQLDDSPELERVVGRQQNLEGVRQDGTLFPLGMKVSRLNTEAQTRYIVILSDHSERLQAEKKIQSLSFYDDLTGLPNRRCLLERLKKVIASASRSEQHGALIFLDMDHFRHVNEIMGPGHGDDMLCEVALRLTACVRDNDTAAHLGGDEFMVMLDSLGTDSHSAAAHAEAVAQKIRDALCQPYHLRGRQHSSSASVGIVVFDKDAGELNELLKMTDVAMYQAKAAGRNQVRFYDSAMQAQALARTELLRDMRCGLAAGQFVLYYQVQVDAHGRTQGAEALVRWQHPQRGLVMPGDFIAVAEESGLILELGHWVLQAACQQLLRWATNPQTAHWTMAVNVSALQFSRDDFVDSVVSVIRHSGVDGHKLKLELTESMLIGDVQDAIVKMSQLKKLGVSFSLDDFGTGYSSLIYLKRLPMDQLKIDQSFVRDLLSDPDDAVIAQAIVALGHNLGMQVIAEGVETQGQHDALAGMGCDAFQGYLFGRPVPHPDPGKPSTI</sequence>
<dbReference type="InterPro" id="IPR001633">
    <property type="entry name" value="EAL_dom"/>
</dbReference>
<dbReference type="CDD" id="cd01949">
    <property type="entry name" value="GGDEF"/>
    <property type="match status" value="1"/>
</dbReference>
<dbReference type="InterPro" id="IPR052155">
    <property type="entry name" value="Biofilm_reg_signaling"/>
</dbReference>
<dbReference type="InterPro" id="IPR001789">
    <property type="entry name" value="Sig_transdc_resp-reg_receiver"/>
</dbReference>
<dbReference type="Pfam" id="PF00989">
    <property type="entry name" value="PAS"/>
    <property type="match status" value="1"/>
</dbReference>
<organism evidence="7 8">
    <name type="scientific">Rhodoferax antarcticus ANT.BR</name>
    <dbReference type="NCBI Taxonomy" id="1111071"/>
    <lineage>
        <taxon>Bacteria</taxon>
        <taxon>Pseudomonadati</taxon>
        <taxon>Pseudomonadota</taxon>
        <taxon>Betaproteobacteria</taxon>
        <taxon>Burkholderiales</taxon>
        <taxon>Comamonadaceae</taxon>
        <taxon>Rhodoferax</taxon>
    </lineage>
</organism>
<dbReference type="PANTHER" id="PTHR44757">
    <property type="entry name" value="DIGUANYLATE CYCLASE DGCP"/>
    <property type="match status" value="1"/>
</dbReference>
<dbReference type="InterPro" id="IPR011006">
    <property type="entry name" value="CheY-like_superfamily"/>
</dbReference>
<dbReference type="Proteomes" id="UP000185911">
    <property type="component" value="Unassembled WGS sequence"/>
</dbReference>
<reference evidence="7 8" key="1">
    <citation type="submission" date="2017-01" db="EMBL/GenBank/DDBJ databases">
        <title>Genome sequence of Rhodoferax antarcticus ANT.BR, a psychrophilic purple nonsulfur bacterium from an Antarctic microbial mat.</title>
        <authorList>
            <person name="Baker J."/>
            <person name="Riester C."/>
            <person name="Skinner B."/>
            <person name="Newell A."/>
            <person name="Swingley W."/>
            <person name="Madigan M."/>
            <person name="Jung D."/>
            <person name="Asao M."/>
            <person name="Chen M."/>
            <person name="Loughlin P."/>
            <person name="Pan H."/>
            <person name="Lin S."/>
            <person name="Li N."/>
            <person name="Shaw J."/>
            <person name="Prado M."/>
            <person name="Sherman C."/>
            <person name="Li X."/>
            <person name="Tang J."/>
            <person name="Blankenship R."/>
            <person name="Zhao T."/>
            <person name="Touchman J."/>
            <person name="Sattley M."/>
        </authorList>
    </citation>
    <scope>NUCLEOTIDE SEQUENCE [LARGE SCALE GENOMIC DNA]</scope>
    <source>
        <strain evidence="7 8">ANT.BR</strain>
    </source>
</reference>
<gene>
    <name evidence="7" type="ORF">BLL52_2581</name>
</gene>
<dbReference type="Pfam" id="PF00990">
    <property type="entry name" value="GGDEF"/>
    <property type="match status" value="1"/>
</dbReference>
<accession>A0A1Q8YEQ7</accession>
<dbReference type="NCBIfam" id="TIGR00254">
    <property type="entry name" value="GGDEF"/>
    <property type="match status" value="1"/>
</dbReference>
<dbReference type="InterPro" id="IPR000160">
    <property type="entry name" value="GGDEF_dom"/>
</dbReference>
<dbReference type="PROSITE" id="PS50112">
    <property type="entry name" value="PAS"/>
    <property type="match status" value="1"/>
</dbReference>
<name>A0A1Q8YEQ7_9BURK</name>
<dbReference type="InterPro" id="IPR029787">
    <property type="entry name" value="Nucleotide_cyclase"/>
</dbReference>
<keyword evidence="1" id="KW-0597">Phosphoprotein</keyword>
<dbReference type="SMART" id="SM00267">
    <property type="entry name" value="GGDEF"/>
    <property type="match status" value="1"/>
</dbReference>
<feature type="region of interest" description="Disordered" evidence="2">
    <location>
        <begin position="1"/>
        <end position="26"/>
    </location>
</feature>
<dbReference type="FunFam" id="3.20.20.450:FF:000001">
    <property type="entry name" value="Cyclic di-GMP phosphodiesterase yahA"/>
    <property type="match status" value="1"/>
</dbReference>
<dbReference type="Gene3D" id="3.30.450.20">
    <property type="entry name" value="PAS domain"/>
    <property type="match status" value="1"/>
</dbReference>
<dbReference type="InterPro" id="IPR035919">
    <property type="entry name" value="EAL_sf"/>
</dbReference>
<dbReference type="PROSITE" id="PS50110">
    <property type="entry name" value="RESPONSE_REGULATORY"/>
    <property type="match status" value="1"/>
</dbReference>
<evidence type="ECO:0000259" key="4">
    <source>
        <dbReference type="PROSITE" id="PS50112"/>
    </source>
</evidence>
<feature type="domain" description="GGDEF" evidence="6">
    <location>
        <begin position="319"/>
        <end position="457"/>
    </location>
</feature>
<dbReference type="SUPFAM" id="SSF55785">
    <property type="entry name" value="PYP-like sensor domain (PAS domain)"/>
    <property type="match status" value="1"/>
</dbReference>
<dbReference type="EMBL" id="MSYM01000013">
    <property type="protein sequence ID" value="OLP06350.1"/>
    <property type="molecule type" value="Genomic_DNA"/>
</dbReference>
<dbReference type="CDD" id="cd00130">
    <property type="entry name" value="PAS"/>
    <property type="match status" value="1"/>
</dbReference>
<evidence type="ECO:0000259" key="3">
    <source>
        <dbReference type="PROSITE" id="PS50110"/>
    </source>
</evidence>
<protein>
    <submittedName>
        <fullName evidence="7">Diguanylate cyclase/phosphodiesterase with PAS/PAC and EAL sensor</fullName>
    </submittedName>
</protein>
<comment type="caution">
    <text evidence="7">The sequence shown here is derived from an EMBL/GenBank/DDBJ whole genome shotgun (WGS) entry which is preliminary data.</text>
</comment>
<dbReference type="CDD" id="cd17534">
    <property type="entry name" value="REC_DC-like"/>
    <property type="match status" value="1"/>
</dbReference>
<keyword evidence="8" id="KW-1185">Reference proteome</keyword>
<dbReference type="Pfam" id="PF00072">
    <property type="entry name" value="Response_reg"/>
    <property type="match status" value="1"/>
</dbReference>
<dbReference type="SMART" id="SM00052">
    <property type="entry name" value="EAL"/>
    <property type="match status" value="1"/>
</dbReference>
<dbReference type="PANTHER" id="PTHR44757:SF2">
    <property type="entry name" value="BIOFILM ARCHITECTURE MAINTENANCE PROTEIN MBAA"/>
    <property type="match status" value="1"/>
</dbReference>
<dbReference type="NCBIfam" id="TIGR00229">
    <property type="entry name" value="sensory_box"/>
    <property type="match status" value="1"/>
</dbReference>
<evidence type="ECO:0000259" key="6">
    <source>
        <dbReference type="PROSITE" id="PS50887"/>
    </source>
</evidence>
<dbReference type="GO" id="GO:0006355">
    <property type="term" value="P:regulation of DNA-templated transcription"/>
    <property type="evidence" value="ECO:0007669"/>
    <property type="project" value="InterPro"/>
</dbReference>
<dbReference type="CDD" id="cd01948">
    <property type="entry name" value="EAL"/>
    <property type="match status" value="1"/>
</dbReference>
<evidence type="ECO:0000256" key="1">
    <source>
        <dbReference type="PROSITE-ProRule" id="PRU00169"/>
    </source>
</evidence>
<feature type="modified residue" description="4-aspartylphosphate" evidence="1">
    <location>
        <position position="83"/>
    </location>
</feature>
<dbReference type="Gene3D" id="3.40.50.2300">
    <property type="match status" value="1"/>
</dbReference>
<dbReference type="GO" id="GO:0000160">
    <property type="term" value="P:phosphorelay signal transduction system"/>
    <property type="evidence" value="ECO:0007669"/>
    <property type="project" value="InterPro"/>
</dbReference>
<dbReference type="SUPFAM" id="SSF141868">
    <property type="entry name" value="EAL domain-like"/>
    <property type="match status" value="1"/>
</dbReference>
<proteinExistence type="predicted"/>
<dbReference type="AlphaFoldDB" id="A0A1Q8YEQ7"/>
<evidence type="ECO:0000313" key="7">
    <source>
        <dbReference type="EMBL" id="OLP06350.1"/>
    </source>
</evidence>
<dbReference type="SMART" id="SM00091">
    <property type="entry name" value="PAS"/>
    <property type="match status" value="1"/>
</dbReference>
<feature type="compositionally biased region" description="Polar residues" evidence="2">
    <location>
        <begin position="15"/>
        <end position="25"/>
    </location>
</feature>
<dbReference type="PROSITE" id="PS50887">
    <property type="entry name" value="GGDEF"/>
    <property type="match status" value="1"/>
</dbReference>
<evidence type="ECO:0000313" key="8">
    <source>
        <dbReference type="Proteomes" id="UP000185911"/>
    </source>
</evidence>
<dbReference type="InterPro" id="IPR013767">
    <property type="entry name" value="PAS_fold"/>
</dbReference>
<dbReference type="SMART" id="SM00448">
    <property type="entry name" value="REC"/>
    <property type="match status" value="1"/>
</dbReference>
<dbReference type="PROSITE" id="PS50883">
    <property type="entry name" value="EAL"/>
    <property type="match status" value="1"/>
</dbReference>
<dbReference type="Gene3D" id="3.30.70.270">
    <property type="match status" value="1"/>
</dbReference>
<dbReference type="InterPro" id="IPR043128">
    <property type="entry name" value="Rev_trsase/Diguanyl_cyclase"/>
</dbReference>
<dbReference type="InterPro" id="IPR035965">
    <property type="entry name" value="PAS-like_dom_sf"/>
</dbReference>
<dbReference type="Gene3D" id="3.20.20.450">
    <property type="entry name" value="EAL domain"/>
    <property type="match status" value="1"/>
</dbReference>
<evidence type="ECO:0000256" key="2">
    <source>
        <dbReference type="SAM" id="MobiDB-lite"/>
    </source>
</evidence>